<sequence length="143" mass="15935">MEALHFLAFWRVNKNTFFFGGDPDIAIFGTDYIINKVMLQWFKKAKLFGFEVEDIDSLISTDPKGFRIVLKNFADEVVAQTSGDAFLELERFKIVAIKTAQAVFGTEPHVALIILLNIPDGVGAQTIGYSIMPKENFLSGGIL</sequence>
<comment type="caution">
    <text evidence="1">The sequence shown here is derived from an EMBL/GenBank/DDBJ whole genome shotgun (WGS) entry which is preliminary data.</text>
</comment>
<gene>
    <name evidence="1" type="ORF">GCM10011413_00500</name>
</gene>
<protein>
    <submittedName>
        <fullName evidence="1">Uncharacterized protein</fullName>
    </submittedName>
</protein>
<organism evidence="1 2">
    <name type="scientific">Pedobacter psychrotolerans</name>
    <dbReference type="NCBI Taxonomy" id="1843235"/>
    <lineage>
        <taxon>Bacteria</taxon>
        <taxon>Pseudomonadati</taxon>
        <taxon>Bacteroidota</taxon>
        <taxon>Sphingobacteriia</taxon>
        <taxon>Sphingobacteriales</taxon>
        <taxon>Sphingobacteriaceae</taxon>
        <taxon>Pedobacter</taxon>
    </lineage>
</organism>
<dbReference type="EMBL" id="BMJO01000001">
    <property type="protein sequence ID" value="GGE38855.1"/>
    <property type="molecule type" value="Genomic_DNA"/>
</dbReference>
<reference evidence="2" key="1">
    <citation type="journal article" date="2019" name="Int. J. Syst. Evol. Microbiol.">
        <title>The Global Catalogue of Microorganisms (GCM) 10K type strain sequencing project: providing services to taxonomists for standard genome sequencing and annotation.</title>
        <authorList>
            <consortium name="The Broad Institute Genomics Platform"/>
            <consortium name="The Broad Institute Genome Sequencing Center for Infectious Disease"/>
            <person name="Wu L."/>
            <person name="Ma J."/>
        </authorList>
    </citation>
    <scope>NUCLEOTIDE SEQUENCE [LARGE SCALE GENOMIC DNA]</scope>
    <source>
        <strain evidence="2">CGMCC 1.15644</strain>
    </source>
</reference>
<evidence type="ECO:0000313" key="2">
    <source>
        <dbReference type="Proteomes" id="UP000622648"/>
    </source>
</evidence>
<dbReference type="Proteomes" id="UP000622648">
    <property type="component" value="Unassembled WGS sequence"/>
</dbReference>
<evidence type="ECO:0000313" key="1">
    <source>
        <dbReference type="EMBL" id="GGE38855.1"/>
    </source>
</evidence>
<name>A0ABQ1SIR0_9SPHI</name>
<proteinExistence type="predicted"/>
<accession>A0ABQ1SIR0</accession>
<keyword evidence="2" id="KW-1185">Reference proteome</keyword>